<keyword evidence="3" id="KW-0689">Ribosomal protein</keyword>
<proteinExistence type="inferred from homology"/>
<evidence type="ECO:0000256" key="5">
    <source>
        <dbReference type="ARBA" id="ARBA00023274"/>
    </source>
</evidence>
<dbReference type="Proteomes" id="UP000183832">
    <property type="component" value="Unassembled WGS sequence"/>
</dbReference>
<dbReference type="GO" id="GO:0032543">
    <property type="term" value="P:mitochondrial translation"/>
    <property type="evidence" value="ECO:0007669"/>
    <property type="project" value="TreeGrafter"/>
</dbReference>
<evidence type="ECO:0000256" key="1">
    <source>
        <dbReference type="ARBA" id="ARBA00004173"/>
    </source>
</evidence>
<name>A0A1J1IHC0_9DIPT</name>
<gene>
    <name evidence="9" type="ORF">CLUMA_CG011977</name>
</gene>
<dbReference type="InterPro" id="IPR012678">
    <property type="entry name" value="Ribosomal_uL23/eL15/eS24_sf"/>
</dbReference>
<evidence type="ECO:0000256" key="2">
    <source>
        <dbReference type="ARBA" id="ARBA00006700"/>
    </source>
</evidence>
<dbReference type="AlphaFoldDB" id="A0A1J1IHC0"/>
<dbReference type="GO" id="GO:0003735">
    <property type="term" value="F:structural constituent of ribosome"/>
    <property type="evidence" value="ECO:0007669"/>
    <property type="project" value="InterPro"/>
</dbReference>
<keyword evidence="5" id="KW-0687">Ribonucleoprotein</keyword>
<evidence type="ECO:0000256" key="7">
    <source>
        <dbReference type="ARBA" id="ARBA00039977"/>
    </source>
</evidence>
<dbReference type="PANTHER" id="PTHR12059:SF5">
    <property type="entry name" value="LARGE RIBOSOMAL SUBUNIT PROTEIN UL23M"/>
    <property type="match status" value="1"/>
</dbReference>
<dbReference type="EMBL" id="CVRI01000048">
    <property type="protein sequence ID" value="CRK98940.1"/>
    <property type="molecule type" value="Genomic_DNA"/>
</dbReference>
<keyword evidence="10" id="KW-1185">Reference proteome</keyword>
<evidence type="ECO:0000256" key="8">
    <source>
        <dbReference type="ARBA" id="ARBA00041375"/>
    </source>
</evidence>
<dbReference type="Gene3D" id="3.30.70.330">
    <property type="match status" value="1"/>
</dbReference>
<evidence type="ECO:0000256" key="3">
    <source>
        <dbReference type="ARBA" id="ARBA00022980"/>
    </source>
</evidence>
<dbReference type="STRING" id="568069.A0A1J1IHC0"/>
<dbReference type="InterPro" id="IPR013025">
    <property type="entry name" value="Ribosomal_uL23-like"/>
</dbReference>
<comment type="similarity">
    <text evidence="2">Belongs to the universal ribosomal protein uL23 family.</text>
</comment>
<reference evidence="9 10" key="1">
    <citation type="submission" date="2015-04" db="EMBL/GenBank/DDBJ databases">
        <authorList>
            <person name="Syromyatnikov M.Y."/>
            <person name="Popov V.N."/>
        </authorList>
    </citation>
    <scope>NUCLEOTIDE SEQUENCE [LARGE SCALE GENOMIC DNA]</scope>
</reference>
<dbReference type="SUPFAM" id="SSF54189">
    <property type="entry name" value="Ribosomal proteins S24e, L23 and L15e"/>
    <property type="match status" value="1"/>
</dbReference>
<evidence type="ECO:0000313" key="10">
    <source>
        <dbReference type="Proteomes" id="UP000183832"/>
    </source>
</evidence>
<dbReference type="GO" id="GO:0005762">
    <property type="term" value="C:mitochondrial large ribosomal subunit"/>
    <property type="evidence" value="ECO:0007669"/>
    <property type="project" value="TreeGrafter"/>
</dbReference>
<keyword evidence="4" id="KW-0496">Mitochondrion</keyword>
<comment type="subunit">
    <text evidence="6">Component of the mitochondrial ribosome large subunit (39S) which comprises a 16S rRNA and about 50 distinct proteins.</text>
</comment>
<evidence type="ECO:0000313" key="9">
    <source>
        <dbReference type="EMBL" id="CRK98940.1"/>
    </source>
</evidence>
<dbReference type="FunFam" id="3.30.70.330:FF:000284">
    <property type="entry name" value="39S ribosomal protein L23, mitochondrial"/>
    <property type="match status" value="1"/>
</dbReference>
<dbReference type="InterPro" id="IPR012677">
    <property type="entry name" value="Nucleotide-bd_a/b_plait_sf"/>
</dbReference>
<sequence length="153" mass="18308">MSTRWYPIWQKGNPQLRVFLPNFWMKIVKPEHRQPKHVVTFNVSMEMTVHDVRNYLRQIYNLPVIDVRTRIALGPTEADKTQGYIKKADDYKLAYVIFPRDVKFEFPDIFPSDSETKKQLREDEKPLEESKGTFRKFLSRSKNRRGLPGWYSI</sequence>
<evidence type="ECO:0000256" key="6">
    <source>
        <dbReference type="ARBA" id="ARBA00038782"/>
    </source>
</evidence>
<protein>
    <recommendedName>
        <fullName evidence="7">Large ribosomal subunit protein uL23m</fullName>
    </recommendedName>
    <alternativeName>
        <fullName evidence="8">39S ribosomal protein L23, mitochondrial</fullName>
    </alternativeName>
</protein>
<organism evidence="9 10">
    <name type="scientific">Clunio marinus</name>
    <dbReference type="NCBI Taxonomy" id="568069"/>
    <lineage>
        <taxon>Eukaryota</taxon>
        <taxon>Metazoa</taxon>
        <taxon>Ecdysozoa</taxon>
        <taxon>Arthropoda</taxon>
        <taxon>Hexapoda</taxon>
        <taxon>Insecta</taxon>
        <taxon>Pterygota</taxon>
        <taxon>Neoptera</taxon>
        <taxon>Endopterygota</taxon>
        <taxon>Diptera</taxon>
        <taxon>Nematocera</taxon>
        <taxon>Chironomoidea</taxon>
        <taxon>Chironomidae</taxon>
        <taxon>Clunio</taxon>
    </lineage>
</organism>
<comment type="subcellular location">
    <subcellularLocation>
        <location evidence="1">Mitochondrion</location>
    </subcellularLocation>
</comment>
<dbReference type="PANTHER" id="PTHR12059">
    <property type="entry name" value="RIBOSOMAL PROTEIN L23-RELATED"/>
    <property type="match status" value="1"/>
</dbReference>
<accession>A0A1J1IHC0</accession>
<dbReference type="OrthoDB" id="275582at2759"/>
<evidence type="ECO:0000256" key="4">
    <source>
        <dbReference type="ARBA" id="ARBA00023128"/>
    </source>
</evidence>